<evidence type="ECO:0000313" key="2">
    <source>
        <dbReference type="EMBL" id="CAB9523033.1"/>
    </source>
</evidence>
<dbReference type="Gene3D" id="1.10.443.10">
    <property type="entry name" value="Intergrase catalytic core"/>
    <property type="match status" value="1"/>
</dbReference>
<keyword evidence="3" id="KW-1185">Reference proteome</keyword>
<reference evidence="2" key="1">
    <citation type="submission" date="2020-06" db="EMBL/GenBank/DDBJ databases">
        <authorList>
            <consortium name="Plant Systems Biology data submission"/>
        </authorList>
    </citation>
    <scope>NUCLEOTIDE SEQUENCE</scope>
    <source>
        <strain evidence="2">D6</strain>
    </source>
</reference>
<dbReference type="GO" id="GO:0015074">
    <property type="term" value="P:DNA integration"/>
    <property type="evidence" value="ECO:0007669"/>
    <property type="project" value="InterPro"/>
</dbReference>
<accession>A0A9N8HUD2</accession>
<dbReference type="SUPFAM" id="SSF56349">
    <property type="entry name" value="DNA breaking-rejoining enzymes"/>
    <property type="match status" value="1"/>
</dbReference>
<protein>
    <submittedName>
        <fullName evidence="2">Uncharacterized protein</fullName>
    </submittedName>
</protein>
<dbReference type="InterPro" id="IPR013762">
    <property type="entry name" value="Integrase-like_cat_sf"/>
</dbReference>
<dbReference type="GO" id="GO:0003677">
    <property type="term" value="F:DNA binding"/>
    <property type="evidence" value="ECO:0007669"/>
    <property type="project" value="InterPro"/>
</dbReference>
<dbReference type="EMBL" id="CAICTM010001367">
    <property type="protein sequence ID" value="CAB9523033.1"/>
    <property type="molecule type" value="Genomic_DNA"/>
</dbReference>
<dbReference type="OrthoDB" id="47573at2759"/>
<dbReference type="Proteomes" id="UP001153069">
    <property type="component" value="Unassembled WGS sequence"/>
</dbReference>
<organism evidence="2 3">
    <name type="scientific">Seminavis robusta</name>
    <dbReference type="NCBI Taxonomy" id="568900"/>
    <lineage>
        <taxon>Eukaryota</taxon>
        <taxon>Sar</taxon>
        <taxon>Stramenopiles</taxon>
        <taxon>Ochrophyta</taxon>
        <taxon>Bacillariophyta</taxon>
        <taxon>Bacillariophyceae</taxon>
        <taxon>Bacillariophycidae</taxon>
        <taxon>Naviculales</taxon>
        <taxon>Naviculaceae</taxon>
        <taxon>Seminavis</taxon>
    </lineage>
</organism>
<proteinExistence type="predicted"/>
<dbReference type="GO" id="GO:0006310">
    <property type="term" value="P:DNA recombination"/>
    <property type="evidence" value="ECO:0007669"/>
    <property type="project" value="UniProtKB-KW"/>
</dbReference>
<keyword evidence="1" id="KW-0233">DNA recombination</keyword>
<dbReference type="InterPro" id="IPR011010">
    <property type="entry name" value="DNA_brk_join_enz"/>
</dbReference>
<dbReference type="AlphaFoldDB" id="A0A9N8HUD2"/>
<comment type="caution">
    <text evidence="2">The sequence shown here is derived from an EMBL/GenBank/DDBJ whole genome shotgun (WGS) entry which is preliminary data.</text>
</comment>
<name>A0A9N8HUD2_9STRA</name>
<evidence type="ECO:0000313" key="3">
    <source>
        <dbReference type="Proteomes" id="UP001153069"/>
    </source>
</evidence>
<gene>
    <name evidence="2" type="ORF">SEMRO_1369_G266870.1</name>
</gene>
<sequence>MYAVHLSSGHSIHCKAIKSGTIEQYLLAVTTLIQNFTQVDYRKDKPGDTKLGKYITGVMKDIRKYESMPGRREPYDHKMHSLAKKVAEKFPSTSLICALTDGFEQGMCAGFRLTEWAQPGGKTNFTKPHTNGMPLPACQTRCLVPNDFRAIGVAGGRMVGLGILSVPCDSVLRIFVKLRTQKNGNNGEERQFEKNPTPGGFCFVSSSYRALQRFAIIQGWHPGLSAQNTPLSIYWDPRAHRPKLVDSYAIERYMRRLASTVYNLDPAAHAADILLWSSHSLRIGACVILHIMGFSDRDIQWILRWKSMTFATYFRNVALLSQRQNAAFDRLMAMPCL</sequence>
<evidence type="ECO:0000256" key="1">
    <source>
        <dbReference type="ARBA" id="ARBA00023172"/>
    </source>
</evidence>